<sequence>MAHPAQHLILVGACYLDTVLNVPHFPEEDSKLRATSLRVRRGGNCPNTLEVLQQLLRQGSTTATRRDVVPHLVSCLPAAGSAATAKILSSFGDDTLADFSRCLYRRGHAEPASCYIIQSQAAGTRTIVNYNDLPEMTVQELGDIADGFRDMPQSWWHFEGRIPGTTLACIRYLRRVLPECRTSVEVEKPGRDGLRELAAAADVVFYSRAWAESQGYESADACLRGEEAASKSSLAFCTWGAQGACALSPEKMMVQRPIRPTEGHLDVVDTIGAGDTFIAGVLFGLLCHSADWNTEATLRFAVDLATQKVQMDGFAGLGAVAATYSSRVSS</sequence>
<dbReference type="InterPro" id="IPR011611">
    <property type="entry name" value="PfkB_dom"/>
</dbReference>
<keyword evidence="1" id="KW-0808">Transferase</keyword>
<evidence type="ECO:0000313" key="5">
    <source>
        <dbReference type="Proteomes" id="UP000182658"/>
    </source>
</evidence>
<evidence type="ECO:0000256" key="2">
    <source>
        <dbReference type="ARBA" id="ARBA00022777"/>
    </source>
</evidence>
<evidence type="ECO:0000259" key="3">
    <source>
        <dbReference type="Pfam" id="PF00294"/>
    </source>
</evidence>
<dbReference type="PANTHER" id="PTHR42774">
    <property type="entry name" value="PHOSPHOTRANSFERASE SYSTEM TRANSPORT PROTEIN"/>
    <property type="match status" value="1"/>
</dbReference>
<keyword evidence="2 4" id="KW-0418">Kinase</keyword>
<dbReference type="AlphaFoldDB" id="A0A1J7J927"/>
<dbReference type="Pfam" id="PF00294">
    <property type="entry name" value="PfkB"/>
    <property type="match status" value="1"/>
</dbReference>
<dbReference type="InterPro" id="IPR002173">
    <property type="entry name" value="Carboh/pur_kinase_PfkB_CS"/>
</dbReference>
<dbReference type="FunFam" id="3.40.1190.20:FF:000072">
    <property type="entry name" value="AT09463p"/>
    <property type="match status" value="1"/>
</dbReference>
<organism evidence="4 5">
    <name type="scientific">Coniochaeta ligniaria NRRL 30616</name>
    <dbReference type="NCBI Taxonomy" id="1408157"/>
    <lineage>
        <taxon>Eukaryota</taxon>
        <taxon>Fungi</taxon>
        <taxon>Dikarya</taxon>
        <taxon>Ascomycota</taxon>
        <taxon>Pezizomycotina</taxon>
        <taxon>Sordariomycetes</taxon>
        <taxon>Sordariomycetidae</taxon>
        <taxon>Coniochaetales</taxon>
        <taxon>Coniochaetaceae</taxon>
        <taxon>Coniochaeta</taxon>
    </lineage>
</organism>
<evidence type="ECO:0000313" key="4">
    <source>
        <dbReference type="EMBL" id="OIW29793.1"/>
    </source>
</evidence>
<dbReference type="GO" id="GO:0016301">
    <property type="term" value="F:kinase activity"/>
    <property type="evidence" value="ECO:0007669"/>
    <property type="project" value="UniProtKB-KW"/>
</dbReference>
<dbReference type="SUPFAM" id="SSF53613">
    <property type="entry name" value="Ribokinase-like"/>
    <property type="match status" value="1"/>
</dbReference>
<dbReference type="EMBL" id="KV875097">
    <property type="protein sequence ID" value="OIW29793.1"/>
    <property type="molecule type" value="Genomic_DNA"/>
</dbReference>
<dbReference type="InterPro" id="IPR052562">
    <property type="entry name" value="Ketohexokinase-related"/>
</dbReference>
<dbReference type="STRING" id="1408157.A0A1J7J927"/>
<dbReference type="InterPro" id="IPR029056">
    <property type="entry name" value="Ribokinase-like"/>
</dbReference>
<proteinExistence type="predicted"/>
<dbReference type="Gene3D" id="3.40.1190.20">
    <property type="match status" value="1"/>
</dbReference>
<evidence type="ECO:0000256" key="1">
    <source>
        <dbReference type="ARBA" id="ARBA00022679"/>
    </source>
</evidence>
<gene>
    <name evidence="4" type="ORF">CONLIGDRAFT_345421</name>
</gene>
<protein>
    <submittedName>
        <fullName evidence="4">Ribokinase-like protein</fullName>
    </submittedName>
</protein>
<dbReference type="PANTHER" id="PTHR42774:SF3">
    <property type="entry name" value="KETOHEXOKINASE"/>
    <property type="match status" value="1"/>
</dbReference>
<dbReference type="PROSITE" id="PS00584">
    <property type="entry name" value="PFKB_KINASES_2"/>
    <property type="match status" value="1"/>
</dbReference>
<name>A0A1J7J927_9PEZI</name>
<keyword evidence="5" id="KW-1185">Reference proteome</keyword>
<dbReference type="Proteomes" id="UP000182658">
    <property type="component" value="Unassembled WGS sequence"/>
</dbReference>
<dbReference type="OrthoDB" id="204058at2759"/>
<accession>A0A1J7J927</accession>
<reference evidence="4 5" key="1">
    <citation type="submission" date="2016-10" db="EMBL/GenBank/DDBJ databases">
        <title>Draft genome sequence of Coniochaeta ligniaria NRRL30616, a lignocellulolytic fungus for bioabatement of inhibitors in plant biomass hydrolysates.</title>
        <authorList>
            <consortium name="DOE Joint Genome Institute"/>
            <person name="Jimenez D.J."/>
            <person name="Hector R.E."/>
            <person name="Riley R."/>
            <person name="Sun H."/>
            <person name="Grigoriev I.V."/>
            <person name="Van Elsas J.D."/>
            <person name="Nichols N.N."/>
        </authorList>
    </citation>
    <scope>NUCLEOTIDE SEQUENCE [LARGE SCALE GENOMIC DNA]</scope>
    <source>
        <strain evidence="4 5">NRRL 30616</strain>
    </source>
</reference>
<dbReference type="InParanoid" id="A0A1J7J927"/>
<feature type="domain" description="Carbohydrate kinase PfkB" evidence="3">
    <location>
        <begin position="7"/>
        <end position="312"/>
    </location>
</feature>